<protein>
    <recommendedName>
        <fullName evidence="1">diguanylate cyclase</fullName>
        <ecNumber evidence="1">2.7.7.65</ecNumber>
    </recommendedName>
</protein>
<dbReference type="GO" id="GO:0005886">
    <property type="term" value="C:plasma membrane"/>
    <property type="evidence" value="ECO:0007669"/>
    <property type="project" value="TreeGrafter"/>
</dbReference>
<evidence type="ECO:0000256" key="2">
    <source>
        <dbReference type="ARBA" id="ARBA00034247"/>
    </source>
</evidence>
<feature type="transmembrane region" description="Helical" evidence="3">
    <location>
        <begin position="103"/>
        <end position="120"/>
    </location>
</feature>
<reference evidence="5 6" key="1">
    <citation type="submission" date="2007-10" db="EMBL/GenBank/DDBJ databases">
        <title>Complete sequence of Desulfococcus oleovorans Hxd3.</title>
        <authorList>
            <consortium name="US DOE Joint Genome Institute"/>
            <person name="Copeland A."/>
            <person name="Lucas S."/>
            <person name="Lapidus A."/>
            <person name="Barry K."/>
            <person name="Glavina del Rio T."/>
            <person name="Dalin E."/>
            <person name="Tice H."/>
            <person name="Pitluck S."/>
            <person name="Kiss H."/>
            <person name="Brettin T."/>
            <person name="Bruce D."/>
            <person name="Detter J.C."/>
            <person name="Han C."/>
            <person name="Schmutz J."/>
            <person name="Larimer F."/>
            <person name="Land M."/>
            <person name="Hauser L."/>
            <person name="Kyrpides N."/>
            <person name="Kim E."/>
            <person name="Wawrik B."/>
            <person name="Richardson P."/>
        </authorList>
    </citation>
    <scope>NUCLEOTIDE SEQUENCE [LARGE SCALE GENOMIC DNA]</scope>
    <source>
        <strain evidence="6">DSM 6200 / JCM 39069 / Hxd3</strain>
    </source>
</reference>
<dbReference type="InterPro" id="IPR000160">
    <property type="entry name" value="GGDEF_dom"/>
</dbReference>
<evidence type="ECO:0000259" key="4">
    <source>
        <dbReference type="PROSITE" id="PS50887"/>
    </source>
</evidence>
<dbReference type="GO" id="GO:0043709">
    <property type="term" value="P:cell adhesion involved in single-species biofilm formation"/>
    <property type="evidence" value="ECO:0007669"/>
    <property type="project" value="TreeGrafter"/>
</dbReference>
<dbReference type="SUPFAM" id="SSF55073">
    <property type="entry name" value="Nucleotide cyclase"/>
    <property type="match status" value="1"/>
</dbReference>
<dbReference type="RefSeq" id="WP_012175573.1">
    <property type="nucleotide sequence ID" value="NC_009943.1"/>
</dbReference>
<proteinExistence type="predicted"/>
<evidence type="ECO:0000256" key="3">
    <source>
        <dbReference type="SAM" id="Phobius"/>
    </source>
</evidence>
<evidence type="ECO:0000313" key="5">
    <source>
        <dbReference type="EMBL" id="ABW67961.1"/>
    </source>
</evidence>
<dbReference type="CDD" id="cd01949">
    <property type="entry name" value="GGDEF"/>
    <property type="match status" value="1"/>
</dbReference>
<name>A8ZUC9_DESOH</name>
<dbReference type="GO" id="GO:1902201">
    <property type="term" value="P:negative regulation of bacterial-type flagellum-dependent cell motility"/>
    <property type="evidence" value="ECO:0007669"/>
    <property type="project" value="TreeGrafter"/>
</dbReference>
<dbReference type="PANTHER" id="PTHR45138:SF9">
    <property type="entry name" value="DIGUANYLATE CYCLASE DGCM-RELATED"/>
    <property type="match status" value="1"/>
</dbReference>
<dbReference type="HOGENOM" id="CLU_000445_11_1_7"/>
<dbReference type="PANTHER" id="PTHR45138">
    <property type="entry name" value="REGULATORY COMPONENTS OF SENSORY TRANSDUCTION SYSTEM"/>
    <property type="match status" value="1"/>
</dbReference>
<dbReference type="Proteomes" id="UP000008561">
    <property type="component" value="Chromosome"/>
</dbReference>
<feature type="transmembrane region" description="Helical" evidence="3">
    <location>
        <begin position="127"/>
        <end position="147"/>
    </location>
</feature>
<dbReference type="InterPro" id="IPR050469">
    <property type="entry name" value="Diguanylate_Cyclase"/>
</dbReference>
<dbReference type="GO" id="GO:0052621">
    <property type="term" value="F:diguanylate cyclase activity"/>
    <property type="evidence" value="ECO:0007669"/>
    <property type="project" value="UniProtKB-EC"/>
</dbReference>
<dbReference type="OrthoDB" id="9778432at2"/>
<gene>
    <name evidence="5" type="ordered locus">Dole_2157</name>
</gene>
<organism evidence="5 6">
    <name type="scientific">Desulfosudis oleivorans (strain DSM 6200 / JCM 39069 / Hxd3)</name>
    <name type="common">Desulfococcus oleovorans</name>
    <dbReference type="NCBI Taxonomy" id="96561"/>
    <lineage>
        <taxon>Bacteria</taxon>
        <taxon>Pseudomonadati</taxon>
        <taxon>Thermodesulfobacteriota</taxon>
        <taxon>Desulfobacteria</taxon>
        <taxon>Desulfobacterales</taxon>
        <taxon>Desulfosudaceae</taxon>
        <taxon>Desulfosudis</taxon>
    </lineage>
</organism>
<dbReference type="FunFam" id="3.30.70.270:FF:000001">
    <property type="entry name" value="Diguanylate cyclase domain protein"/>
    <property type="match status" value="1"/>
</dbReference>
<feature type="domain" description="GGDEF" evidence="4">
    <location>
        <begin position="234"/>
        <end position="367"/>
    </location>
</feature>
<keyword evidence="3" id="KW-1133">Transmembrane helix</keyword>
<feature type="transmembrane region" description="Helical" evidence="3">
    <location>
        <begin position="46"/>
        <end position="67"/>
    </location>
</feature>
<evidence type="ECO:0000313" key="6">
    <source>
        <dbReference type="Proteomes" id="UP000008561"/>
    </source>
</evidence>
<dbReference type="STRING" id="96561.Dole_2157"/>
<dbReference type="SMART" id="SM00267">
    <property type="entry name" value="GGDEF"/>
    <property type="match status" value="1"/>
</dbReference>
<dbReference type="PROSITE" id="PS50887">
    <property type="entry name" value="GGDEF"/>
    <property type="match status" value="1"/>
</dbReference>
<comment type="catalytic activity">
    <reaction evidence="2">
        <text>2 GTP = 3',3'-c-di-GMP + 2 diphosphate</text>
        <dbReference type="Rhea" id="RHEA:24898"/>
        <dbReference type="ChEBI" id="CHEBI:33019"/>
        <dbReference type="ChEBI" id="CHEBI:37565"/>
        <dbReference type="ChEBI" id="CHEBI:58805"/>
        <dbReference type="EC" id="2.7.7.65"/>
    </reaction>
</comment>
<keyword evidence="3" id="KW-0812">Transmembrane</keyword>
<sequence length="372" mass="41820">MMDTAATADRQQTLRIRRFLMACASYLLWGIICICAYYVGLMRITMGVLLGLGFLAFLVNLAFYGLFASGLNRRLKDPSLTAAQMISGILWVTIMGYCSHTSLRGSYIALYLIVFVFGVFKLRLRTFFVLTFVAAGSYGTSMLLLAVNAPDAVDPHLEITRTVLLLAVLMWFSPLGYYIYNLRARAVQANVELKEALGTIEQLAVHDELTNVYNRRQMFRVLNREKAFADRTGMPFVACLMDLDDFKLINDTYGHLSGDTILRAFAQTIKHDIRREDYIFRYGGEEFLVVFTGTRCLANSADCAQRLRAATARLAFPDISDQVRVTISIGMTTYEPGETIDSLLSRADAALYKAKKNGKNRVEYTAPPRRTP</sequence>
<keyword evidence="3" id="KW-0472">Membrane</keyword>
<accession>A8ZUC9</accession>
<feature type="transmembrane region" description="Helical" evidence="3">
    <location>
        <begin position="79"/>
        <end position="97"/>
    </location>
</feature>
<dbReference type="Pfam" id="PF00990">
    <property type="entry name" value="GGDEF"/>
    <property type="match status" value="1"/>
</dbReference>
<keyword evidence="6" id="KW-1185">Reference proteome</keyword>
<feature type="transmembrane region" description="Helical" evidence="3">
    <location>
        <begin position="159"/>
        <end position="180"/>
    </location>
</feature>
<dbReference type="NCBIfam" id="TIGR00254">
    <property type="entry name" value="GGDEF"/>
    <property type="match status" value="1"/>
</dbReference>
<dbReference type="EMBL" id="CP000859">
    <property type="protein sequence ID" value="ABW67961.1"/>
    <property type="molecule type" value="Genomic_DNA"/>
</dbReference>
<feature type="transmembrane region" description="Helical" evidence="3">
    <location>
        <begin position="19"/>
        <end position="40"/>
    </location>
</feature>
<dbReference type="AlphaFoldDB" id="A8ZUC9"/>
<dbReference type="KEGG" id="dol:Dole_2157"/>
<dbReference type="EC" id="2.7.7.65" evidence="1"/>
<dbReference type="InterPro" id="IPR043128">
    <property type="entry name" value="Rev_trsase/Diguanyl_cyclase"/>
</dbReference>
<evidence type="ECO:0000256" key="1">
    <source>
        <dbReference type="ARBA" id="ARBA00012528"/>
    </source>
</evidence>
<dbReference type="InterPro" id="IPR029787">
    <property type="entry name" value="Nucleotide_cyclase"/>
</dbReference>
<dbReference type="eggNOG" id="COG3706">
    <property type="taxonomic scope" value="Bacteria"/>
</dbReference>
<dbReference type="Gene3D" id="3.30.70.270">
    <property type="match status" value="1"/>
</dbReference>